<dbReference type="InParanoid" id="B3M2C4"/>
<dbReference type="Gene3D" id="1.10.418.10">
    <property type="entry name" value="Calponin-like domain"/>
    <property type="match status" value="1"/>
</dbReference>
<sequence>MAPDIMERIFKIKQSLSYGKEEQPSNNASNKFGETSKFLQNKRCMGEILLLIRFMAEKYETSQNVRDQEKDKISDVLKKCKKLMKQLYMIFPWHHDEVELNQHEQYTYQFLLNSVLFELEKIAETLLKDCQSSKSEKQKPFCNTENIDELADLRIKLKNAETKRQLQDLSHKLLLLKETTLASNAIAAQKKAEEELAKEKDYAADLRNRLAITKRNLELANDENRERKEAFITLQRSYMALQRDQSYRKESDPEEIQEKQVKYSIIDSNKTLKTSSSAMKIIRKELEPKTLSVLKQQLSYARISLVEAKTTVSEIKRDISNLCYKDTMILNRTKKNKAKKTLITLKHTRQDTLRVIDGVLKAFQFHKQLKFPACKIKWRVVCRSLQENLLKVRENWRYLDLENLKKCSIKAATDLNLSSAMSPRGNPVKLPFDYPEMWWDKIYSPTKTASETTILFSRTEDFKVDPSVTSKVSSRTVVSNASSLRAFQGKTFGDRRLLVLKWCQEKTRPYGVPMYEFSNSWTSGRALCAIIHAYRPQLIAPKYLRRTGPVETIKFGVGVAQGLGVCSPIDLVQECSREKPDYERVFEFVQELQRCLEALP</sequence>
<dbReference type="AlphaFoldDB" id="B3M2C4"/>
<dbReference type="KEGG" id="dan:6500701"/>
<dbReference type="SMR" id="B3M2C4"/>
<dbReference type="InterPro" id="IPR001715">
    <property type="entry name" value="CH_dom"/>
</dbReference>
<dbReference type="SMART" id="SM00033">
    <property type="entry name" value="CH"/>
    <property type="match status" value="1"/>
</dbReference>
<accession>B3M2C4</accession>
<organism evidence="3 4">
    <name type="scientific">Drosophila ananassae</name>
    <name type="common">Fruit fly</name>
    <dbReference type="NCBI Taxonomy" id="7217"/>
    <lineage>
        <taxon>Eukaryota</taxon>
        <taxon>Metazoa</taxon>
        <taxon>Ecdysozoa</taxon>
        <taxon>Arthropoda</taxon>
        <taxon>Hexapoda</taxon>
        <taxon>Insecta</taxon>
        <taxon>Pterygota</taxon>
        <taxon>Neoptera</taxon>
        <taxon>Endopterygota</taxon>
        <taxon>Diptera</taxon>
        <taxon>Brachycera</taxon>
        <taxon>Muscomorpha</taxon>
        <taxon>Ephydroidea</taxon>
        <taxon>Drosophilidae</taxon>
        <taxon>Drosophila</taxon>
        <taxon>Sophophora</taxon>
    </lineage>
</organism>
<name>B3M2C4_DROAN</name>
<gene>
    <name evidence="3" type="primary">Dana\GF17920</name>
    <name evidence="3" type="synonym">dana_GLEANR_19182</name>
    <name evidence="3" type="ORF">GF17920</name>
</gene>
<dbReference type="OrthoDB" id="10017054at2759"/>
<dbReference type="PANTHER" id="PTHR23167:SF84">
    <property type="entry name" value="ALPHA ACTININ 3-RELATED"/>
    <property type="match status" value="1"/>
</dbReference>
<dbReference type="InterPro" id="IPR050540">
    <property type="entry name" value="F-actin_Monoox_Mical"/>
</dbReference>
<dbReference type="Proteomes" id="UP000007801">
    <property type="component" value="Unassembled WGS sequence"/>
</dbReference>
<keyword evidence="4" id="KW-1185">Reference proteome</keyword>
<dbReference type="PANTHER" id="PTHR23167">
    <property type="entry name" value="CALPONIN HOMOLOGY DOMAIN-CONTAINING PROTEIN DDB_G0272472-RELATED"/>
    <property type="match status" value="1"/>
</dbReference>
<protein>
    <recommendedName>
        <fullName evidence="2">Calponin-homology (CH) domain-containing protein</fullName>
    </recommendedName>
</protein>
<feature type="domain" description="Calponin-homology (CH)" evidence="2">
    <location>
        <begin position="493"/>
        <end position="597"/>
    </location>
</feature>
<dbReference type="InterPro" id="IPR036872">
    <property type="entry name" value="CH_dom_sf"/>
</dbReference>
<reference evidence="3 4" key="1">
    <citation type="journal article" date="2007" name="Nature">
        <title>Evolution of genes and genomes on the Drosophila phylogeny.</title>
        <authorList>
            <consortium name="Drosophila 12 Genomes Consortium"/>
            <person name="Clark A.G."/>
            <person name="Eisen M.B."/>
            <person name="Smith D.R."/>
            <person name="Bergman C.M."/>
            <person name="Oliver B."/>
            <person name="Markow T.A."/>
            <person name="Kaufman T.C."/>
            <person name="Kellis M."/>
            <person name="Gelbart W."/>
            <person name="Iyer V.N."/>
            <person name="Pollard D.A."/>
            <person name="Sackton T.B."/>
            <person name="Larracuente A.M."/>
            <person name="Singh N.D."/>
            <person name="Abad J.P."/>
            <person name="Abt D.N."/>
            <person name="Adryan B."/>
            <person name="Aguade M."/>
            <person name="Akashi H."/>
            <person name="Anderson W.W."/>
            <person name="Aquadro C.F."/>
            <person name="Ardell D.H."/>
            <person name="Arguello R."/>
            <person name="Artieri C.G."/>
            <person name="Barbash D.A."/>
            <person name="Barker D."/>
            <person name="Barsanti P."/>
            <person name="Batterham P."/>
            <person name="Batzoglou S."/>
            <person name="Begun D."/>
            <person name="Bhutkar A."/>
            <person name="Blanco E."/>
            <person name="Bosak S.A."/>
            <person name="Bradley R.K."/>
            <person name="Brand A.D."/>
            <person name="Brent M.R."/>
            <person name="Brooks A.N."/>
            <person name="Brown R.H."/>
            <person name="Butlin R.K."/>
            <person name="Caggese C."/>
            <person name="Calvi B.R."/>
            <person name="Bernardo de Carvalho A."/>
            <person name="Caspi A."/>
            <person name="Castrezana S."/>
            <person name="Celniker S.E."/>
            <person name="Chang J.L."/>
            <person name="Chapple C."/>
            <person name="Chatterji S."/>
            <person name="Chinwalla A."/>
            <person name="Civetta A."/>
            <person name="Clifton S.W."/>
            <person name="Comeron J.M."/>
            <person name="Costello J.C."/>
            <person name="Coyne J.A."/>
            <person name="Daub J."/>
            <person name="David R.G."/>
            <person name="Delcher A.L."/>
            <person name="Delehaunty K."/>
            <person name="Do C.B."/>
            <person name="Ebling H."/>
            <person name="Edwards K."/>
            <person name="Eickbush T."/>
            <person name="Evans J.D."/>
            <person name="Filipski A."/>
            <person name="Findeiss S."/>
            <person name="Freyhult E."/>
            <person name="Fulton L."/>
            <person name="Fulton R."/>
            <person name="Garcia A.C."/>
            <person name="Gardiner A."/>
            <person name="Garfield D.A."/>
            <person name="Garvin B.E."/>
            <person name="Gibson G."/>
            <person name="Gilbert D."/>
            <person name="Gnerre S."/>
            <person name="Godfrey J."/>
            <person name="Good R."/>
            <person name="Gotea V."/>
            <person name="Gravely B."/>
            <person name="Greenberg A.J."/>
            <person name="Griffiths-Jones S."/>
            <person name="Gross S."/>
            <person name="Guigo R."/>
            <person name="Gustafson E.A."/>
            <person name="Haerty W."/>
            <person name="Hahn M.W."/>
            <person name="Halligan D.L."/>
            <person name="Halpern A.L."/>
            <person name="Halter G.M."/>
            <person name="Han M.V."/>
            <person name="Heger A."/>
            <person name="Hillier L."/>
            <person name="Hinrichs A.S."/>
            <person name="Holmes I."/>
            <person name="Hoskins R.A."/>
            <person name="Hubisz M.J."/>
            <person name="Hultmark D."/>
            <person name="Huntley M.A."/>
            <person name="Jaffe D.B."/>
            <person name="Jagadeeshan S."/>
            <person name="Jeck W.R."/>
            <person name="Johnson J."/>
            <person name="Jones C.D."/>
            <person name="Jordan W.C."/>
            <person name="Karpen G.H."/>
            <person name="Kataoka E."/>
            <person name="Keightley P.D."/>
            <person name="Kheradpour P."/>
            <person name="Kirkness E.F."/>
            <person name="Koerich L.B."/>
            <person name="Kristiansen K."/>
            <person name="Kudrna D."/>
            <person name="Kulathinal R.J."/>
            <person name="Kumar S."/>
            <person name="Kwok R."/>
            <person name="Lander E."/>
            <person name="Langley C.H."/>
            <person name="Lapoint R."/>
            <person name="Lazzaro B.P."/>
            <person name="Lee S.J."/>
            <person name="Levesque L."/>
            <person name="Li R."/>
            <person name="Lin C.F."/>
            <person name="Lin M.F."/>
            <person name="Lindblad-Toh K."/>
            <person name="Llopart A."/>
            <person name="Long M."/>
            <person name="Low L."/>
            <person name="Lozovsky E."/>
            <person name="Lu J."/>
            <person name="Luo M."/>
            <person name="Machado C.A."/>
            <person name="Makalowski W."/>
            <person name="Marzo M."/>
            <person name="Matsuda M."/>
            <person name="Matzkin L."/>
            <person name="McAllister B."/>
            <person name="McBride C.S."/>
            <person name="McKernan B."/>
            <person name="McKernan K."/>
            <person name="Mendez-Lago M."/>
            <person name="Minx P."/>
            <person name="Mollenhauer M.U."/>
            <person name="Montooth K."/>
            <person name="Mount S.M."/>
            <person name="Mu X."/>
            <person name="Myers E."/>
            <person name="Negre B."/>
            <person name="Newfeld S."/>
            <person name="Nielsen R."/>
            <person name="Noor M.A."/>
            <person name="O'Grady P."/>
            <person name="Pachter L."/>
            <person name="Papaceit M."/>
            <person name="Parisi M.J."/>
            <person name="Parisi M."/>
            <person name="Parts L."/>
            <person name="Pedersen J.S."/>
            <person name="Pesole G."/>
            <person name="Phillippy A.M."/>
            <person name="Ponting C.P."/>
            <person name="Pop M."/>
            <person name="Porcelli D."/>
            <person name="Powell J.R."/>
            <person name="Prohaska S."/>
            <person name="Pruitt K."/>
            <person name="Puig M."/>
            <person name="Quesneville H."/>
            <person name="Ram K.R."/>
            <person name="Rand D."/>
            <person name="Rasmussen M.D."/>
            <person name="Reed L.K."/>
            <person name="Reenan R."/>
            <person name="Reily A."/>
            <person name="Remington K.A."/>
            <person name="Rieger T.T."/>
            <person name="Ritchie M.G."/>
            <person name="Robin C."/>
            <person name="Rogers Y.H."/>
            <person name="Rohde C."/>
            <person name="Rozas J."/>
            <person name="Rubenfield M.J."/>
            <person name="Ruiz A."/>
            <person name="Russo S."/>
            <person name="Salzberg S.L."/>
            <person name="Sanchez-Gracia A."/>
            <person name="Saranga D.J."/>
            <person name="Sato H."/>
            <person name="Schaeffer S.W."/>
            <person name="Schatz M.C."/>
            <person name="Schlenke T."/>
            <person name="Schwartz R."/>
            <person name="Segarra C."/>
            <person name="Singh R.S."/>
            <person name="Sirot L."/>
            <person name="Sirota M."/>
            <person name="Sisneros N.B."/>
            <person name="Smith C.D."/>
            <person name="Smith T.F."/>
            <person name="Spieth J."/>
            <person name="Stage D.E."/>
            <person name="Stark A."/>
            <person name="Stephan W."/>
            <person name="Strausberg R.L."/>
            <person name="Strempel S."/>
            <person name="Sturgill D."/>
            <person name="Sutton G."/>
            <person name="Sutton G.G."/>
            <person name="Tao W."/>
            <person name="Teichmann S."/>
            <person name="Tobari Y.N."/>
            <person name="Tomimura Y."/>
            <person name="Tsolas J.M."/>
            <person name="Valente V.L."/>
            <person name="Venter E."/>
            <person name="Venter J.C."/>
            <person name="Vicario S."/>
            <person name="Vieira F.G."/>
            <person name="Vilella A.J."/>
            <person name="Villasante A."/>
            <person name="Walenz B."/>
            <person name="Wang J."/>
            <person name="Wasserman M."/>
            <person name="Watts T."/>
            <person name="Wilson D."/>
            <person name="Wilson R.K."/>
            <person name="Wing R.A."/>
            <person name="Wolfner M.F."/>
            <person name="Wong A."/>
            <person name="Wong G.K."/>
            <person name="Wu C.I."/>
            <person name="Wu G."/>
            <person name="Yamamoto D."/>
            <person name="Yang H.P."/>
            <person name="Yang S.P."/>
            <person name="Yorke J.A."/>
            <person name="Yoshida K."/>
            <person name="Zdobnov E."/>
            <person name="Zhang P."/>
            <person name="Zhang Y."/>
            <person name="Zimin A.V."/>
            <person name="Baldwin J."/>
            <person name="Abdouelleil A."/>
            <person name="Abdulkadir J."/>
            <person name="Abebe A."/>
            <person name="Abera B."/>
            <person name="Abreu J."/>
            <person name="Acer S.C."/>
            <person name="Aftuck L."/>
            <person name="Alexander A."/>
            <person name="An P."/>
            <person name="Anderson E."/>
            <person name="Anderson S."/>
            <person name="Arachi H."/>
            <person name="Azer M."/>
            <person name="Bachantsang P."/>
            <person name="Barry A."/>
            <person name="Bayul T."/>
            <person name="Berlin A."/>
            <person name="Bessette D."/>
            <person name="Bloom T."/>
            <person name="Blye J."/>
            <person name="Boguslavskiy L."/>
            <person name="Bonnet C."/>
            <person name="Boukhgalter B."/>
            <person name="Bourzgui I."/>
            <person name="Brown A."/>
            <person name="Cahill P."/>
            <person name="Channer S."/>
            <person name="Cheshatsang Y."/>
            <person name="Chuda L."/>
            <person name="Citroen M."/>
            <person name="Collymore A."/>
            <person name="Cooke P."/>
            <person name="Costello M."/>
            <person name="D'Aco K."/>
            <person name="Daza R."/>
            <person name="De Haan G."/>
            <person name="DeGray S."/>
            <person name="DeMaso C."/>
            <person name="Dhargay N."/>
            <person name="Dooley K."/>
            <person name="Dooley E."/>
            <person name="Doricent M."/>
            <person name="Dorje P."/>
            <person name="Dorjee K."/>
            <person name="Dupes A."/>
            <person name="Elong R."/>
            <person name="Falk J."/>
            <person name="Farina A."/>
            <person name="Faro S."/>
            <person name="Ferguson D."/>
            <person name="Fisher S."/>
            <person name="Foley C.D."/>
            <person name="Franke A."/>
            <person name="Friedrich D."/>
            <person name="Gadbois L."/>
            <person name="Gearin G."/>
            <person name="Gearin C.R."/>
            <person name="Giannoukos G."/>
            <person name="Goode T."/>
            <person name="Graham J."/>
            <person name="Grandbois E."/>
            <person name="Grewal S."/>
            <person name="Gyaltsen K."/>
            <person name="Hafez N."/>
            <person name="Hagos B."/>
            <person name="Hall J."/>
            <person name="Henson C."/>
            <person name="Hollinger A."/>
            <person name="Honan T."/>
            <person name="Huard M.D."/>
            <person name="Hughes L."/>
            <person name="Hurhula B."/>
            <person name="Husby M.E."/>
            <person name="Kamat A."/>
            <person name="Kanga B."/>
            <person name="Kashin S."/>
            <person name="Khazanovich D."/>
            <person name="Kisner P."/>
            <person name="Lance K."/>
            <person name="Lara M."/>
            <person name="Lee W."/>
            <person name="Lennon N."/>
            <person name="Letendre F."/>
            <person name="LeVine R."/>
            <person name="Lipovsky A."/>
            <person name="Liu X."/>
            <person name="Liu J."/>
            <person name="Liu S."/>
            <person name="Lokyitsang T."/>
            <person name="Lokyitsang Y."/>
            <person name="Lubonja R."/>
            <person name="Lui A."/>
            <person name="MacDonald P."/>
            <person name="Magnisalis V."/>
            <person name="Maru K."/>
            <person name="Matthews C."/>
            <person name="McCusker W."/>
            <person name="McDonough S."/>
            <person name="Mehta T."/>
            <person name="Meldrim J."/>
            <person name="Meneus L."/>
            <person name="Mihai O."/>
            <person name="Mihalev A."/>
            <person name="Mihova T."/>
            <person name="Mittelman R."/>
            <person name="Mlenga V."/>
            <person name="Montmayeur A."/>
            <person name="Mulrain L."/>
            <person name="Navidi A."/>
            <person name="Naylor J."/>
            <person name="Negash T."/>
            <person name="Nguyen T."/>
            <person name="Nguyen N."/>
            <person name="Nicol R."/>
            <person name="Norbu C."/>
            <person name="Norbu N."/>
            <person name="Novod N."/>
            <person name="O'Neill B."/>
            <person name="Osman S."/>
            <person name="Markiewicz E."/>
            <person name="Oyono O.L."/>
            <person name="Patti C."/>
            <person name="Phunkhang P."/>
            <person name="Pierre F."/>
            <person name="Priest M."/>
            <person name="Raghuraman S."/>
            <person name="Rege F."/>
            <person name="Reyes R."/>
            <person name="Rise C."/>
            <person name="Rogov P."/>
            <person name="Ross K."/>
            <person name="Ryan E."/>
            <person name="Settipalli S."/>
            <person name="Shea T."/>
            <person name="Sherpa N."/>
            <person name="Shi L."/>
            <person name="Shih D."/>
            <person name="Sparrow T."/>
            <person name="Spaulding J."/>
            <person name="Stalker J."/>
            <person name="Stange-Thomann N."/>
            <person name="Stavropoulos S."/>
            <person name="Stone C."/>
            <person name="Strader C."/>
            <person name="Tesfaye S."/>
            <person name="Thomson T."/>
            <person name="Thoulutsang Y."/>
            <person name="Thoulutsang D."/>
            <person name="Topham K."/>
            <person name="Topping I."/>
            <person name="Tsamla T."/>
            <person name="Vassiliev H."/>
            <person name="Vo A."/>
            <person name="Wangchuk T."/>
            <person name="Wangdi T."/>
            <person name="Weiand M."/>
            <person name="Wilkinson J."/>
            <person name="Wilson A."/>
            <person name="Yadav S."/>
            <person name="Young G."/>
            <person name="Yu Q."/>
            <person name="Zembek L."/>
            <person name="Zhong D."/>
            <person name="Zimmer A."/>
            <person name="Zwirko Z."/>
            <person name="Jaffe D.B."/>
            <person name="Alvarez P."/>
            <person name="Brockman W."/>
            <person name="Butler J."/>
            <person name="Chin C."/>
            <person name="Gnerre S."/>
            <person name="Grabherr M."/>
            <person name="Kleber M."/>
            <person name="Mauceli E."/>
            <person name="MacCallum I."/>
        </authorList>
    </citation>
    <scope>NUCLEOTIDE SEQUENCE [LARGE SCALE GENOMIC DNA]</scope>
    <source>
        <strain evidence="4">Tucson 14024-0371.13</strain>
    </source>
</reference>
<dbReference type="PROSITE" id="PS50021">
    <property type="entry name" value="CH"/>
    <property type="match status" value="1"/>
</dbReference>
<dbReference type="GeneID" id="6500701"/>
<dbReference type="SUPFAM" id="SSF47576">
    <property type="entry name" value="Calponin-homology domain, CH-domain"/>
    <property type="match status" value="1"/>
</dbReference>
<keyword evidence="1" id="KW-0175">Coiled coil</keyword>
<feature type="coiled-coil region" evidence="1">
    <location>
        <begin position="143"/>
        <end position="223"/>
    </location>
</feature>
<evidence type="ECO:0000259" key="2">
    <source>
        <dbReference type="PROSITE" id="PS50021"/>
    </source>
</evidence>
<dbReference type="HOGENOM" id="CLU_861256_0_0_1"/>
<dbReference type="CTD" id="89"/>
<dbReference type="eggNOG" id="KOG4678">
    <property type="taxonomic scope" value="Eukaryota"/>
</dbReference>
<evidence type="ECO:0000313" key="4">
    <source>
        <dbReference type="Proteomes" id="UP000007801"/>
    </source>
</evidence>
<evidence type="ECO:0000256" key="1">
    <source>
        <dbReference type="SAM" id="Coils"/>
    </source>
</evidence>
<proteinExistence type="predicted"/>
<evidence type="ECO:0000313" key="3">
    <source>
        <dbReference type="EMBL" id="EDV42315.2"/>
    </source>
</evidence>
<dbReference type="Pfam" id="PF00307">
    <property type="entry name" value="CH"/>
    <property type="match status" value="1"/>
</dbReference>
<dbReference type="EMBL" id="CH902617">
    <property type="protein sequence ID" value="EDV42315.2"/>
    <property type="molecule type" value="Genomic_DNA"/>
</dbReference>